<evidence type="ECO:0000259" key="16">
    <source>
        <dbReference type="PROSITE" id="PS51296"/>
    </source>
</evidence>
<evidence type="ECO:0000256" key="15">
    <source>
        <dbReference type="SAM" id="MobiDB-lite"/>
    </source>
</evidence>
<evidence type="ECO:0000256" key="14">
    <source>
        <dbReference type="ARBA" id="ARBA00048179"/>
    </source>
</evidence>
<dbReference type="PROSITE" id="PS51296">
    <property type="entry name" value="RIESKE"/>
    <property type="match status" value="1"/>
</dbReference>
<evidence type="ECO:0000256" key="12">
    <source>
        <dbReference type="ARBA" id="ARBA00023014"/>
    </source>
</evidence>
<comment type="pathway">
    <text evidence="2">Cofactor biosynthesis; thiamine diphosphate biosynthesis.</text>
</comment>
<evidence type="ECO:0000256" key="1">
    <source>
        <dbReference type="ARBA" id="ARBA00003469"/>
    </source>
</evidence>
<keyword evidence="6" id="KW-0001">2Fe-2S</keyword>
<evidence type="ECO:0000256" key="8">
    <source>
        <dbReference type="ARBA" id="ARBA00022898"/>
    </source>
</evidence>
<dbReference type="Pfam" id="PF00355">
    <property type="entry name" value="Rieske"/>
    <property type="match status" value="1"/>
</dbReference>
<dbReference type="Pfam" id="PF09084">
    <property type="entry name" value="NMT1"/>
    <property type="match status" value="1"/>
</dbReference>
<evidence type="ECO:0000313" key="17">
    <source>
        <dbReference type="EMBL" id="MDV2478018.1"/>
    </source>
</evidence>
<comment type="catalytic activity">
    <reaction evidence="14">
        <text>N(6)-(pyridoxal phosphate)-L-lysyl-[4-amino-5-hydroxymethyl-2-methylpyrimidine phosphate synthase] + L-histidyl-[4-amino-5-hydroxymethyl-2-methylpyrimidine phosphate synthase] + 2 Fe(3+) + 4 H2O = L-lysyl-[4-amino-5-hydroxymethyl-2-methylpyrimidine phosphate synthase] + (2S)-2-amino-5-hydroxy-4-oxopentanoyl-[4-amino-5-hydroxymethyl-2-methylpyrimidine phosphate synthase] + 4-amino-2-methyl-5-(phosphooxymethyl)pyrimidine + 3-oxopropanoate + 2 Fe(2+) + 2 H(+)</text>
        <dbReference type="Rhea" id="RHEA:65756"/>
        <dbReference type="Rhea" id="RHEA-COMP:16892"/>
        <dbReference type="Rhea" id="RHEA-COMP:16893"/>
        <dbReference type="Rhea" id="RHEA-COMP:16894"/>
        <dbReference type="Rhea" id="RHEA-COMP:16895"/>
        <dbReference type="ChEBI" id="CHEBI:15377"/>
        <dbReference type="ChEBI" id="CHEBI:15378"/>
        <dbReference type="ChEBI" id="CHEBI:29033"/>
        <dbReference type="ChEBI" id="CHEBI:29034"/>
        <dbReference type="ChEBI" id="CHEBI:29969"/>
        <dbReference type="ChEBI" id="CHEBI:29979"/>
        <dbReference type="ChEBI" id="CHEBI:33190"/>
        <dbReference type="ChEBI" id="CHEBI:58354"/>
        <dbReference type="ChEBI" id="CHEBI:143915"/>
        <dbReference type="ChEBI" id="CHEBI:157692"/>
    </reaction>
    <physiologicalReaction direction="left-to-right" evidence="14">
        <dbReference type="Rhea" id="RHEA:65757"/>
    </physiologicalReaction>
</comment>
<comment type="similarity">
    <text evidence="3">Belongs to the NMT1/THI5 family.</text>
</comment>
<keyword evidence="11" id="KW-0408">Iron</keyword>
<evidence type="ECO:0000313" key="18">
    <source>
        <dbReference type="Proteomes" id="UP001275440"/>
    </source>
</evidence>
<evidence type="ECO:0000256" key="9">
    <source>
        <dbReference type="ARBA" id="ARBA00022977"/>
    </source>
</evidence>
<keyword evidence="7" id="KW-0479">Metal-binding</keyword>
<gene>
    <name evidence="17" type="ORF">F8M49_26215</name>
</gene>
<dbReference type="InterPro" id="IPR017941">
    <property type="entry name" value="Rieske_2Fe-2S"/>
</dbReference>
<dbReference type="InterPro" id="IPR036922">
    <property type="entry name" value="Rieske_2Fe-2S_sf"/>
</dbReference>
<evidence type="ECO:0000256" key="3">
    <source>
        <dbReference type="ARBA" id="ARBA00009406"/>
    </source>
</evidence>
<dbReference type="Proteomes" id="UP001275440">
    <property type="component" value="Unassembled WGS sequence"/>
</dbReference>
<keyword evidence="10" id="KW-0560">Oxidoreductase</keyword>
<dbReference type="Gene3D" id="2.102.10.10">
    <property type="entry name" value="Rieske [2Fe-2S] iron-sulphur domain"/>
    <property type="match status" value="1"/>
</dbReference>
<keyword evidence="8" id="KW-0663">Pyridoxal phosphate</keyword>
<dbReference type="InterPro" id="IPR027939">
    <property type="entry name" value="NMT1/THI5"/>
</dbReference>
<dbReference type="Gene3D" id="3.40.190.10">
    <property type="entry name" value="Periplasmic binding protein-like II"/>
    <property type="match status" value="2"/>
</dbReference>
<evidence type="ECO:0000256" key="10">
    <source>
        <dbReference type="ARBA" id="ARBA00023002"/>
    </source>
</evidence>
<sequence>MSMNTASTPLSRRSLLRGGLGIGALALGGPALLSACSSGSGTSAAADGTTAIDYQLSWLPTTEHSGSWIASDRGYYREGGLSVNFLNGGPNTSPDTVVMSGKALVGGSNADVVSKAILQGADLTVFATRFQKSPFCILSLADTPIRSPQDMVGKKIGVAAINETAFNLLLRINDIDPSQVDVVPVQFDPSPVANREVDGQMVFVINEPTQLEAKGIATHTFLFADHGYAVFSGVYFAKRKTLEENAEQLAAFLRAERRGWEANIADPRLGADLTVDVFGKDQGFDRVQQLLESQTLPRIMVSPDTDASGLLTLPPGTDRAEHPDPQGERARGERGPAVHHLDPRHALTTAKGRTTHDRVGPGRALARDIEAGAATATTVAGTPLALWRSGSGTVHAWADRCPHRGMRLSLGFVRDDRLVCLYHGWQFDTEGSCRHIPAHPDLTPPSVARTVSYRVREDSAIVWVAPVPGAEETSDEIPVDHGPAVPARSVWLDTDRSEALERIRMSETGFEISGNVMTGEVDGVPVLAAIQTVTAERTALHVAVRGDTPAAETVALVVRWARELRERLGAAEAVAS</sequence>
<evidence type="ECO:0000256" key="13">
    <source>
        <dbReference type="ARBA" id="ARBA00033171"/>
    </source>
</evidence>
<dbReference type="SUPFAM" id="SSF50022">
    <property type="entry name" value="ISP domain"/>
    <property type="match status" value="1"/>
</dbReference>
<keyword evidence="9" id="KW-0784">Thiamine biosynthesis</keyword>
<comment type="function">
    <text evidence="1">Responsible for the formation of the pyrimidine heterocycle in the thiamine biosynthesis pathway. Catalyzes the formation of hydroxymethylpyrimidine phosphate (HMP-P) from histidine and pyridoxal phosphate (PLP). The protein uses PLP and the active site histidine to form HMP-P, generating an inactive enzyme. The enzyme can only undergo a single turnover, which suggests it is a suicide enzyme.</text>
</comment>
<dbReference type="CDD" id="cd03469">
    <property type="entry name" value="Rieske_RO_Alpha_N"/>
    <property type="match status" value="1"/>
</dbReference>
<evidence type="ECO:0000256" key="5">
    <source>
        <dbReference type="ARBA" id="ARBA00022679"/>
    </source>
</evidence>
<dbReference type="EMBL" id="WBMO01000005">
    <property type="protein sequence ID" value="MDV2478018.1"/>
    <property type="molecule type" value="Genomic_DNA"/>
</dbReference>
<dbReference type="PROSITE" id="PS00570">
    <property type="entry name" value="RING_HYDROXYL_ALPHA"/>
    <property type="match status" value="1"/>
</dbReference>
<dbReference type="SUPFAM" id="SSF53850">
    <property type="entry name" value="Periplasmic binding protein-like II"/>
    <property type="match status" value="1"/>
</dbReference>
<dbReference type="PROSITE" id="PS51318">
    <property type="entry name" value="TAT"/>
    <property type="match status" value="1"/>
</dbReference>
<dbReference type="InterPro" id="IPR006311">
    <property type="entry name" value="TAT_signal"/>
</dbReference>
<accession>A0ABU3WVJ7</accession>
<evidence type="ECO:0000256" key="11">
    <source>
        <dbReference type="ARBA" id="ARBA00023004"/>
    </source>
</evidence>
<feature type="region of interest" description="Disordered" evidence="15">
    <location>
        <begin position="311"/>
        <end position="337"/>
    </location>
</feature>
<evidence type="ECO:0000256" key="4">
    <source>
        <dbReference type="ARBA" id="ARBA00011738"/>
    </source>
</evidence>
<name>A0ABU3WVJ7_9NOCA</name>
<comment type="subunit">
    <text evidence="4">Homodimer.</text>
</comment>
<evidence type="ECO:0000256" key="7">
    <source>
        <dbReference type="ARBA" id="ARBA00022723"/>
    </source>
</evidence>
<evidence type="ECO:0000256" key="2">
    <source>
        <dbReference type="ARBA" id="ARBA00004948"/>
    </source>
</evidence>
<dbReference type="PANTHER" id="PTHR31528:SF1">
    <property type="entry name" value="4-AMINO-5-HYDROXYMETHYL-2-METHYLPYRIMIDINE PHOSPHATE SYNTHASE THI11-RELATED"/>
    <property type="match status" value="1"/>
</dbReference>
<keyword evidence="12" id="KW-0411">Iron-sulfur</keyword>
<comment type="caution">
    <text evidence="17">The sequence shown here is derived from an EMBL/GenBank/DDBJ whole genome shotgun (WGS) entry which is preliminary data.</text>
</comment>
<proteinExistence type="inferred from homology"/>
<dbReference type="InterPro" id="IPR015881">
    <property type="entry name" value="ARHD_Rieske_2Fe_2S"/>
</dbReference>
<feature type="compositionally biased region" description="Basic and acidic residues" evidence="15">
    <location>
        <begin position="318"/>
        <end position="337"/>
    </location>
</feature>
<feature type="domain" description="Rieske" evidence="16">
    <location>
        <begin position="361"/>
        <end position="464"/>
    </location>
</feature>
<keyword evidence="18" id="KW-1185">Reference proteome</keyword>
<dbReference type="InterPro" id="IPR015168">
    <property type="entry name" value="SsuA/THI5"/>
</dbReference>
<dbReference type="PANTHER" id="PTHR31528">
    <property type="entry name" value="4-AMINO-5-HYDROXYMETHYL-2-METHYLPYRIMIDINE PHOSPHATE SYNTHASE THI11-RELATED"/>
    <property type="match status" value="1"/>
</dbReference>
<evidence type="ECO:0000256" key="6">
    <source>
        <dbReference type="ARBA" id="ARBA00022714"/>
    </source>
</evidence>
<protein>
    <recommendedName>
        <fullName evidence="13">Thiamine pyrimidine synthase</fullName>
    </recommendedName>
</protein>
<keyword evidence="5" id="KW-0808">Transferase</keyword>
<reference evidence="17 18" key="1">
    <citation type="submission" date="2019-10" db="EMBL/GenBank/DDBJ databases">
        <title>Draft Genome Assembly of Rhodococcus zopfii DSM44189.</title>
        <authorList>
            <person name="Sutton J.M."/>
            <person name="Akob D.M."/>
            <person name="Bushman T.J."/>
        </authorList>
    </citation>
    <scope>NUCLEOTIDE SEQUENCE [LARGE SCALE GENOMIC DNA]</scope>
    <source>
        <strain evidence="17 18">DSM 44189</strain>
    </source>
</reference>
<organism evidence="17 18">
    <name type="scientific">Rhodococcus zopfii</name>
    <dbReference type="NCBI Taxonomy" id="43772"/>
    <lineage>
        <taxon>Bacteria</taxon>
        <taxon>Bacillati</taxon>
        <taxon>Actinomycetota</taxon>
        <taxon>Actinomycetes</taxon>
        <taxon>Mycobacteriales</taxon>
        <taxon>Nocardiaceae</taxon>
        <taxon>Rhodococcus</taxon>
    </lineage>
</organism>